<dbReference type="InterPro" id="IPR016024">
    <property type="entry name" value="ARM-type_fold"/>
</dbReference>
<evidence type="ECO:0000313" key="9">
    <source>
        <dbReference type="EMBL" id="KAH9838693.1"/>
    </source>
</evidence>
<evidence type="ECO:0000256" key="1">
    <source>
        <dbReference type="ARBA" id="ARBA00004308"/>
    </source>
</evidence>
<dbReference type="Gene3D" id="1.25.10.10">
    <property type="entry name" value="Leucine-rich Repeat Variant"/>
    <property type="match status" value="1"/>
</dbReference>
<comment type="similarity">
    <text evidence="2 6">Belongs to the adaptor complexes large subunit family.</text>
</comment>
<evidence type="ECO:0000256" key="3">
    <source>
        <dbReference type="ARBA" id="ARBA00022448"/>
    </source>
</evidence>
<evidence type="ECO:0000259" key="8">
    <source>
        <dbReference type="Pfam" id="PF01602"/>
    </source>
</evidence>
<feature type="domain" description="Clathrin/coatomer adaptor adaptin-like N-terminal" evidence="8">
    <location>
        <begin position="49"/>
        <end position="581"/>
    </location>
</feature>
<dbReference type="EMBL" id="JADCUA010000007">
    <property type="protein sequence ID" value="KAH9838693.1"/>
    <property type="molecule type" value="Genomic_DNA"/>
</dbReference>
<keyword evidence="4 6" id="KW-0653">Protein transport</keyword>
<evidence type="ECO:0000313" key="10">
    <source>
        <dbReference type="Proteomes" id="UP000814176"/>
    </source>
</evidence>
<evidence type="ECO:0000256" key="7">
    <source>
        <dbReference type="SAM" id="MobiDB-lite"/>
    </source>
</evidence>
<organism evidence="9 10">
    <name type="scientific">Rhodofomes roseus</name>
    <dbReference type="NCBI Taxonomy" id="34475"/>
    <lineage>
        <taxon>Eukaryota</taxon>
        <taxon>Fungi</taxon>
        <taxon>Dikarya</taxon>
        <taxon>Basidiomycota</taxon>
        <taxon>Agaricomycotina</taxon>
        <taxon>Agaricomycetes</taxon>
        <taxon>Polyporales</taxon>
        <taxon>Rhodofomes</taxon>
    </lineage>
</organism>
<evidence type="ECO:0000256" key="4">
    <source>
        <dbReference type="ARBA" id="ARBA00022927"/>
    </source>
</evidence>
<feature type="region of interest" description="Disordered" evidence="7">
    <location>
        <begin position="692"/>
        <end position="767"/>
    </location>
</feature>
<keyword evidence="5 6" id="KW-0472">Membrane</keyword>
<comment type="subcellular location">
    <subcellularLocation>
        <location evidence="1">Endomembrane system</location>
    </subcellularLocation>
</comment>
<dbReference type="SUPFAM" id="SSF48371">
    <property type="entry name" value="ARM repeat"/>
    <property type="match status" value="1"/>
</dbReference>
<dbReference type="PIRSF" id="PIRSF002291">
    <property type="entry name" value="AP_complex_beta"/>
    <property type="match status" value="1"/>
</dbReference>
<name>A0ABQ8KL81_9APHY</name>
<evidence type="ECO:0000256" key="5">
    <source>
        <dbReference type="ARBA" id="ARBA00023136"/>
    </source>
</evidence>
<dbReference type="InterPro" id="IPR002553">
    <property type="entry name" value="Clathrin/coatomer_adapt-like_N"/>
</dbReference>
<comment type="function">
    <text evidence="6">Adaptins are components of the adaptor complexes which link clathrin to receptors in coated vesicles. Clathrin-associated protein complexes are believed to interact with the cytoplasmic tails of membrane proteins, leading to their selection and concentration.</text>
</comment>
<comment type="caution">
    <text evidence="9">The sequence shown here is derived from an EMBL/GenBank/DDBJ whole genome shotgun (WGS) entry which is preliminary data.</text>
</comment>
<dbReference type="InterPro" id="IPR026739">
    <property type="entry name" value="AP_beta"/>
</dbReference>
<feature type="compositionally biased region" description="Polar residues" evidence="7">
    <location>
        <begin position="692"/>
        <end position="713"/>
    </location>
</feature>
<keyword evidence="10" id="KW-1185">Reference proteome</keyword>
<dbReference type="InterPro" id="IPR011989">
    <property type="entry name" value="ARM-like"/>
</dbReference>
<evidence type="ECO:0000256" key="6">
    <source>
        <dbReference type="PIRNR" id="PIRNR002291"/>
    </source>
</evidence>
<dbReference type="GeneID" id="72004110"/>
<gene>
    <name evidence="9" type="ORF">C8Q71DRAFT_752500</name>
</gene>
<accession>A0ABQ8KL81</accession>
<dbReference type="Proteomes" id="UP000814176">
    <property type="component" value="Unassembled WGS sequence"/>
</dbReference>
<dbReference type="Pfam" id="PF01602">
    <property type="entry name" value="Adaptin_N"/>
    <property type="match status" value="1"/>
</dbReference>
<dbReference type="RefSeq" id="XP_047780608.1">
    <property type="nucleotide sequence ID" value="XM_047923378.1"/>
</dbReference>
<dbReference type="PANTHER" id="PTHR11134">
    <property type="entry name" value="ADAPTOR COMPLEX SUBUNIT BETA FAMILY MEMBER"/>
    <property type="match status" value="1"/>
</dbReference>
<proteinExistence type="inferred from homology"/>
<protein>
    <recommendedName>
        <fullName evidence="6">AP complex subunit beta</fullName>
    </recommendedName>
</protein>
<sequence>MDFNSLAENASRLGARLQETLSEQTRDLNIARASSSAYLDNPEDKVRNIKKQLDSNSDREKLEAMKRLIALISKGRNVSEFFPQVVKNVASHNLEVRKLVYIYLLRYAEDEPETALLSINTFQKDLSDSSPLIRAMALRLLSGLNMPVIASILVLAIKKAASDISPYVRKAAALALPKCYNLDPSHQPELIQVLTNLLRDRSPLSIGSVAAAFTTVCPTRLDLLHPHYRRLSRTIIDADEWGQVDLLDLLTRYARTMLPRPTEEVDPDLRLLLNSAEPLFQSQNPAVVLAVARVFYYLAPPSEVPKIVLPLLRLLHTSRQVERVVLAYLLIAARTFSHAIAPHYARCLIRADDVRQTKVAKVRLLRALITPETHPALLREFTAYAEDADDALVADSIQAIGYCARIVPEATQHCLSALMGFIQSKHDSIVANAVIVLKSLVQIRLQHQQYVPMNGDPTTSPLSIIARLAWRIDEIRHPKARACVLWLVGQYAPGDAQVKGSGKGIEGIVEWAPDVLRKSVKSFMEQPPMVKLQTLTLAAKLLVLAPTNRTLALMARHVLALARYDQSVDVRDRGRMLAALLVGVDASVAEPLEDIAGVTLRREQVRMVLFSGKLGVAEDTSRHDDDRLPFGTLSAVTGKETLESHLPDWLEEGTEPSLRDSEEDVPVAPVVTQISSQASAVARPISARSTPIVLSSSDSRANSFNRQNGTKVNWQDLDKFYEDTNEEEEEETESEESEDESEDDEESGEDDEESEGEDESDDDRIHG</sequence>
<evidence type="ECO:0000256" key="2">
    <source>
        <dbReference type="ARBA" id="ARBA00006613"/>
    </source>
</evidence>
<dbReference type="InterPro" id="IPR016342">
    <property type="entry name" value="AP_complex_bsu_1_2_4"/>
</dbReference>
<keyword evidence="3 6" id="KW-0813">Transport</keyword>
<feature type="region of interest" description="Disordered" evidence="7">
    <location>
        <begin position="644"/>
        <end position="665"/>
    </location>
</feature>
<reference evidence="9 10" key="1">
    <citation type="journal article" date="2021" name="Environ. Microbiol.">
        <title>Gene family expansions and transcriptome signatures uncover fungal adaptations to wood decay.</title>
        <authorList>
            <person name="Hage H."/>
            <person name="Miyauchi S."/>
            <person name="Viragh M."/>
            <person name="Drula E."/>
            <person name="Min B."/>
            <person name="Chaduli D."/>
            <person name="Navarro D."/>
            <person name="Favel A."/>
            <person name="Norest M."/>
            <person name="Lesage-Meessen L."/>
            <person name="Balint B."/>
            <person name="Merenyi Z."/>
            <person name="de Eugenio L."/>
            <person name="Morin E."/>
            <person name="Martinez A.T."/>
            <person name="Baldrian P."/>
            <person name="Stursova M."/>
            <person name="Martinez M.J."/>
            <person name="Novotny C."/>
            <person name="Magnuson J.K."/>
            <person name="Spatafora J.W."/>
            <person name="Maurice S."/>
            <person name="Pangilinan J."/>
            <person name="Andreopoulos W."/>
            <person name="LaButti K."/>
            <person name="Hundley H."/>
            <person name="Na H."/>
            <person name="Kuo A."/>
            <person name="Barry K."/>
            <person name="Lipzen A."/>
            <person name="Henrissat B."/>
            <person name="Riley R."/>
            <person name="Ahrendt S."/>
            <person name="Nagy L.G."/>
            <person name="Grigoriev I.V."/>
            <person name="Martin F."/>
            <person name="Rosso M.N."/>
        </authorList>
    </citation>
    <scope>NUCLEOTIDE SEQUENCE [LARGE SCALE GENOMIC DNA]</scope>
    <source>
        <strain evidence="9 10">CIRM-BRFM 1785</strain>
    </source>
</reference>
<feature type="compositionally biased region" description="Acidic residues" evidence="7">
    <location>
        <begin position="723"/>
        <end position="767"/>
    </location>
</feature>